<protein>
    <submittedName>
        <fullName evidence="5">Helix-turn-helix domain-containing protein</fullName>
    </submittedName>
</protein>
<keyword evidence="2" id="KW-0238">DNA-binding</keyword>
<dbReference type="SUPFAM" id="SSF51215">
    <property type="entry name" value="Regulatory protein AraC"/>
    <property type="match status" value="1"/>
</dbReference>
<dbReference type="RefSeq" id="WP_194121628.1">
    <property type="nucleotide sequence ID" value="NZ_JACYGY010000001.1"/>
</dbReference>
<reference evidence="6" key="1">
    <citation type="submission" date="2023-07" db="EMBL/GenBank/DDBJ databases">
        <title>Dyadobacter sp. nov 'subterranea' isolated from contaminted grondwater.</title>
        <authorList>
            <person name="Szabo I."/>
            <person name="Al-Omari J."/>
            <person name="Szerdahelyi S.G."/>
            <person name="Rado J."/>
        </authorList>
    </citation>
    <scope>NUCLEOTIDE SEQUENCE [LARGE SCALE GENOMIC DNA]</scope>
    <source>
        <strain evidence="6">UP-52</strain>
    </source>
</reference>
<evidence type="ECO:0000256" key="3">
    <source>
        <dbReference type="ARBA" id="ARBA00023163"/>
    </source>
</evidence>
<evidence type="ECO:0000256" key="2">
    <source>
        <dbReference type="ARBA" id="ARBA00023125"/>
    </source>
</evidence>
<dbReference type="SMART" id="SM00342">
    <property type="entry name" value="HTH_ARAC"/>
    <property type="match status" value="1"/>
</dbReference>
<dbReference type="PANTHER" id="PTHR43280">
    <property type="entry name" value="ARAC-FAMILY TRANSCRIPTIONAL REGULATOR"/>
    <property type="match status" value="1"/>
</dbReference>
<dbReference type="PROSITE" id="PS01124">
    <property type="entry name" value="HTH_ARAC_FAMILY_2"/>
    <property type="match status" value="1"/>
</dbReference>
<dbReference type="Proteomes" id="UP000634134">
    <property type="component" value="Unassembled WGS sequence"/>
</dbReference>
<dbReference type="InterPro" id="IPR018060">
    <property type="entry name" value="HTH_AraC"/>
</dbReference>
<dbReference type="InterPro" id="IPR003313">
    <property type="entry name" value="AraC-bd"/>
</dbReference>
<proteinExistence type="predicted"/>
<comment type="caution">
    <text evidence="5">The sequence shown here is derived from an EMBL/GenBank/DDBJ whole genome shotgun (WGS) entry which is preliminary data.</text>
</comment>
<evidence type="ECO:0000313" key="6">
    <source>
        <dbReference type="Proteomes" id="UP000634134"/>
    </source>
</evidence>
<accession>A0ABR9WEZ6</accession>
<dbReference type="InterPro" id="IPR009057">
    <property type="entry name" value="Homeodomain-like_sf"/>
</dbReference>
<keyword evidence="1" id="KW-0805">Transcription regulation</keyword>
<evidence type="ECO:0000313" key="5">
    <source>
        <dbReference type="EMBL" id="MBE9463501.1"/>
    </source>
</evidence>
<dbReference type="Pfam" id="PF12833">
    <property type="entry name" value="HTH_18"/>
    <property type="match status" value="1"/>
</dbReference>
<dbReference type="Gene3D" id="1.10.10.60">
    <property type="entry name" value="Homeodomain-like"/>
    <property type="match status" value="1"/>
</dbReference>
<gene>
    <name evidence="5" type="ORF">IEE83_16560</name>
</gene>
<dbReference type="InterPro" id="IPR037923">
    <property type="entry name" value="HTH-like"/>
</dbReference>
<dbReference type="PANTHER" id="PTHR43280:SF2">
    <property type="entry name" value="HTH-TYPE TRANSCRIPTIONAL REGULATOR EXSA"/>
    <property type="match status" value="1"/>
</dbReference>
<sequence length="293" mass="33694">MRKKNKSIPLNTMTDDFGGDISVERLAVNDLWNSGAVSYNGFEEAEQSHRHDRHSFFLLETGTVHLEIDFQKYKMTAPSVIYIHPDQVHRTTDFENVTVSSWAINNENLNPEYLQLLESITPAKPLELSNETFSILSETVSLFIKFSGRKSDQLYQSLLKDICNALIALVASQYLEHSKSTDKLSRFEIVNKAFREMLERNYSSIKSPAAYAQKLNISTPYLNECVKEVTGYPVTYHIQQRVILEAKRLLYYSDKSVKEISAELGYDDYPYFSRLFTKVTGTPALIFRKKNLD</sequence>
<keyword evidence="6" id="KW-1185">Reference proteome</keyword>
<evidence type="ECO:0000259" key="4">
    <source>
        <dbReference type="PROSITE" id="PS01124"/>
    </source>
</evidence>
<dbReference type="Gene3D" id="2.60.120.10">
    <property type="entry name" value="Jelly Rolls"/>
    <property type="match status" value="1"/>
</dbReference>
<dbReference type="SUPFAM" id="SSF46689">
    <property type="entry name" value="Homeodomain-like"/>
    <property type="match status" value="1"/>
</dbReference>
<dbReference type="Pfam" id="PF02311">
    <property type="entry name" value="AraC_binding"/>
    <property type="match status" value="1"/>
</dbReference>
<dbReference type="InterPro" id="IPR014710">
    <property type="entry name" value="RmlC-like_jellyroll"/>
</dbReference>
<keyword evidence="3" id="KW-0804">Transcription</keyword>
<name>A0ABR9WEZ6_9BACT</name>
<dbReference type="EMBL" id="JACYGY010000001">
    <property type="protein sequence ID" value="MBE9463501.1"/>
    <property type="molecule type" value="Genomic_DNA"/>
</dbReference>
<organism evidence="5 6">
    <name type="scientific">Dyadobacter subterraneus</name>
    <dbReference type="NCBI Taxonomy" id="2773304"/>
    <lineage>
        <taxon>Bacteria</taxon>
        <taxon>Pseudomonadati</taxon>
        <taxon>Bacteroidota</taxon>
        <taxon>Cytophagia</taxon>
        <taxon>Cytophagales</taxon>
        <taxon>Spirosomataceae</taxon>
        <taxon>Dyadobacter</taxon>
    </lineage>
</organism>
<feature type="domain" description="HTH araC/xylS-type" evidence="4">
    <location>
        <begin position="192"/>
        <end position="290"/>
    </location>
</feature>
<evidence type="ECO:0000256" key="1">
    <source>
        <dbReference type="ARBA" id="ARBA00023015"/>
    </source>
</evidence>